<evidence type="ECO:0000313" key="1">
    <source>
        <dbReference type="EMBL" id="KKO74096.1"/>
    </source>
</evidence>
<gene>
    <name evidence="1" type="ORF">AAJ76_1190003782</name>
</gene>
<proteinExistence type="predicted"/>
<dbReference type="GeneID" id="36318729"/>
<accession>A0A0F9W8R0</accession>
<dbReference type="AlphaFoldDB" id="A0A0F9W8R0"/>
<organism evidence="1 2">
    <name type="scientific">Vairimorpha ceranae</name>
    <dbReference type="NCBI Taxonomy" id="40302"/>
    <lineage>
        <taxon>Eukaryota</taxon>
        <taxon>Fungi</taxon>
        <taxon>Fungi incertae sedis</taxon>
        <taxon>Microsporidia</taxon>
        <taxon>Nosematidae</taxon>
        <taxon>Vairimorpha</taxon>
    </lineage>
</organism>
<sequence length="49" mass="5334">MEVVAEAASDTLKSASIGSSERREAVCFYLNKIEHIGGKAIREGLRKVI</sequence>
<dbReference type="VEuPathDB" id="MicrosporidiaDB:AAJ76_1190003782"/>
<dbReference type="RefSeq" id="XP_024329838.1">
    <property type="nucleotide sequence ID" value="XM_024473832.1"/>
</dbReference>
<comment type="caution">
    <text evidence="1">The sequence shown here is derived from an EMBL/GenBank/DDBJ whole genome shotgun (WGS) entry which is preliminary data.</text>
</comment>
<dbReference type="EMBL" id="JPQZ01000119">
    <property type="protein sequence ID" value="KKO74096.1"/>
    <property type="molecule type" value="Genomic_DNA"/>
</dbReference>
<keyword evidence="2" id="KW-1185">Reference proteome</keyword>
<dbReference type="Proteomes" id="UP000034350">
    <property type="component" value="Unassembled WGS sequence"/>
</dbReference>
<name>A0A0F9W8R0_9MICR</name>
<protein>
    <submittedName>
        <fullName evidence="1">Uncharacterized protein</fullName>
    </submittedName>
</protein>
<evidence type="ECO:0000313" key="2">
    <source>
        <dbReference type="Proteomes" id="UP000034350"/>
    </source>
</evidence>
<reference evidence="1 2" key="1">
    <citation type="journal article" date="2015" name="Environ. Microbiol.">
        <title>Genome analyses suggest the presence of polyploidy and recent human-driven expansions in eight global populations of the honeybee pathogen Nosema ceranae.</title>
        <authorList>
            <person name="Pelin A."/>
            <person name="Selman M."/>
            <person name="Aris-Brosou S."/>
            <person name="Farinelli L."/>
            <person name="Corradi N."/>
        </authorList>
    </citation>
    <scope>NUCLEOTIDE SEQUENCE [LARGE SCALE GENOMIC DNA]</scope>
    <source>
        <strain evidence="1 2">PA08 1199</strain>
    </source>
</reference>